<organism evidence="1">
    <name type="scientific">marine metagenome</name>
    <dbReference type="NCBI Taxonomy" id="408172"/>
    <lineage>
        <taxon>unclassified sequences</taxon>
        <taxon>metagenomes</taxon>
        <taxon>ecological metagenomes</taxon>
    </lineage>
</organism>
<dbReference type="EMBL" id="UINC01023333">
    <property type="protein sequence ID" value="SVA94779.1"/>
    <property type="molecule type" value="Genomic_DNA"/>
</dbReference>
<dbReference type="InterPro" id="IPR029046">
    <property type="entry name" value="LolA/LolB/LppX"/>
</dbReference>
<reference evidence="1" key="1">
    <citation type="submission" date="2018-05" db="EMBL/GenBank/DDBJ databases">
        <authorList>
            <person name="Lanie J.A."/>
            <person name="Ng W.-L."/>
            <person name="Kazmierczak K.M."/>
            <person name="Andrzejewski T.M."/>
            <person name="Davidsen T.M."/>
            <person name="Wayne K.J."/>
            <person name="Tettelin H."/>
            <person name="Glass J.I."/>
            <person name="Rusch D."/>
            <person name="Podicherti R."/>
            <person name="Tsui H.-C.T."/>
            <person name="Winkler M.E."/>
        </authorList>
    </citation>
    <scope>NUCLEOTIDE SEQUENCE</scope>
</reference>
<accession>A0A382A050</accession>
<dbReference type="SUPFAM" id="SSF89392">
    <property type="entry name" value="Prokaryotic lipoproteins and lipoprotein localization factors"/>
    <property type="match status" value="1"/>
</dbReference>
<dbReference type="AlphaFoldDB" id="A0A382A050"/>
<gene>
    <name evidence="1" type="ORF">METZ01_LOCUS147633</name>
</gene>
<name>A0A382A050_9ZZZZ</name>
<evidence type="ECO:0000313" key="1">
    <source>
        <dbReference type="EMBL" id="SVA94779.1"/>
    </source>
</evidence>
<proteinExistence type="predicted"/>
<protein>
    <submittedName>
        <fullName evidence="1">Uncharacterized protein</fullName>
    </submittedName>
</protein>
<sequence length="109" mass="12963">MYFNQDLEEVQYFNPRKSIAKIFFQIFFDKYFFNDANFHEKEKSLFINKTIIFESQEYNVTIIFEKSPLIIRKIQIQNAGNITTYSILDPNFNPILDDGFFSLVNPLIG</sequence>